<reference evidence="12 13" key="1">
    <citation type="journal article" date="2009" name="BMC Genomics">
        <title>Conservation in the face of diversity: multistrain analysis of an intracellular bacterium.</title>
        <authorList>
            <person name="Dark M.J."/>
            <person name="Herndon D.R."/>
            <person name="Kappmeyer L.S."/>
            <person name="Gonzales M.P."/>
            <person name="Nordeen E."/>
            <person name="Palmer G.H."/>
            <person name="Knowles D.P. Jr."/>
            <person name="Brayton K.A."/>
        </authorList>
    </citation>
    <scope>NUCLEOTIDE SEQUENCE [LARGE SCALE GENOMIC DNA]</scope>
    <source>
        <strain evidence="12 13">Florida</strain>
    </source>
</reference>
<dbReference type="HOGENOM" id="CLU_035188_0_0_5"/>
<dbReference type="PANTHER" id="PTHR11933:SF5">
    <property type="entry name" value="MITOCHONDRIAL TRNA-SPECIFIC 2-THIOURIDYLASE 1"/>
    <property type="match status" value="1"/>
</dbReference>
<dbReference type="InterPro" id="IPR023382">
    <property type="entry name" value="MnmA-like_central_sf"/>
</dbReference>
<dbReference type="GO" id="GO:0103016">
    <property type="term" value="F:tRNA-uridine 2-sulfurtransferase activity"/>
    <property type="evidence" value="ECO:0007669"/>
    <property type="project" value="UniProtKB-EC"/>
</dbReference>
<dbReference type="InterPro" id="IPR046884">
    <property type="entry name" value="MnmA-like_central"/>
</dbReference>
<evidence type="ECO:0000256" key="4">
    <source>
        <dbReference type="ARBA" id="ARBA00022741"/>
    </source>
</evidence>
<feature type="binding site" evidence="9">
    <location>
        <begin position="34"/>
        <end position="41"/>
    </location>
    <ligand>
        <name>ATP</name>
        <dbReference type="ChEBI" id="CHEBI:30616"/>
    </ligand>
</feature>
<dbReference type="CDD" id="cd01998">
    <property type="entry name" value="MnmA_TRMU-like"/>
    <property type="match status" value="1"/>
</dbReference>
<dbReference type="NCBIfam" id="NF001138">
    <property type="entry name" value="PRK00143.1"/>
    <property type="match status" value="1"/>
</dbReference>
<keyword evidence="12" id="KW-0489">Methyltransferase</keyword>
<feature type="binding site" evidence="9">
    <location>
        <position position="151"/>
    </location>
    <ligand>
        <name>ATP</name>
        <dbReference type="ChEBI" id="CHEBI:30616"/>
    </ligand>
</feature>
<name>B9KI12_ANAMF</name>
<dbReference type="GO" id="GO:0005524">
    <property type="term" value="F:ATP binding"/>
    <property type="evidence" value="ECO:0007669"/>
    <property type="project" value="UniProtKB-KW"/>
</dbReference>
<protein>
    <recommendedName>
        <fullName evidence="9">tRNA-specific 2-thiouridylase MnmA</fullName>
        <ecNumber evidence="9">2.8.1.13</ecNumber>
    </recommendedName>
</protein>
<keyword evidence="2 9" id="KW-0808">Transferase</keyword>
<evidence type="ECO:0000256" key="2">
    <source>
        <dbReference type="ARBA" id="ARBA00022679"/>
    </source>
</evidence>
<evidence type="ECO:0000256" key="6">
    <source>
        <dbReference type="ARBA" id="ARBA00022884"/>
    </source>
</evidence>
<feature type="binding site" evidence="9">
    <location>
        <position position="60"/>
    </location>
    <ligand>
        <name>ATP</name>
        <dbReference type="ChEBI" id="CHEBI:30616"/>
    </ligand>
</feature>
<accession>B9KI12</accession>
<comment type="similarity">
    <text evidence="9">Belongs to the MnmA/TRMU family.</text>
</comment>
<sequence length="387" mass="42337">MQFIPSPAMVFDGSLNLDPLVSGKPPEETTVVVAMSGGVDSSVVAALLHERGYKVIGATMQLHSSSPASGAKSCCGSVDIYDAKRVASTLGFPHYVLDYEEVFRREVIDDFINSYKRGETPIPCVKCNQTVKFRDMLKAARAIGGDVVATGHYVRRVEIAGEQQILRGKDPQKDQSYFLFSVTSEQLKFLRFPLGDLAKSNVRLLAQQLNLEVADKPDSQDICFVPENSYREVLRNLDPASVKKGKIVHVDGRLLGEHDGISNFTVGQRRGLNISAPYPLYVVRLDAAQNTVVVGPQSALMKRALFVKNLNWLPDYNIPKRGLAVDARLRSSGATVRATITSDGDGYGTVVLEEDCVVSPGQACVLYDKERLLGGGWIYNKLCHEGA</sequence>
<dbReference type="Gene3D" id="2.30.30.280">
    <property type="entry name" value="Adenine nucleotide alpha hydrolases-like domains"/>
    <property type="match status" value="1"/>
</dbReference>
<evidence type="ECO:0000259" key="10">
    <source>
        <dbReference type="Pfam" id="PF20258"/>
    </source>
</evidence>
<dbReference type="Pfam" id="PF20259">
    <property type="entry name" value="tRNA_Me_trans_M"/>
    <property type="match status" value="1"/>
</dbReference>
<evidence type="ECO:0000256" key="9">
    <source>
        <dbReference type="HAMAP-Rule" id="MF_00144"/>
    </source>
</evidence>
<dbReference type="SUPFAM" id="SSF52402">
    <property type="entry name" value="Adenine nucleotide alpha hydrolases-like"/>
    <property type="match status" value="1"/>
</dbReference>
<dbReference type="GeneID" id="7398362"/>
<comment type="subcellular location">
    <subcellularLocation>
        <location evidence="9">Cytoplasm</location>
    </subcellularLocation>
</comment>
<dbReference type="FunFam" id="3.40.50.620:FF:000115">
    <property type="entry name" value="tRNA-specific 2-thiouridylase MnmA"/>
    <property type="match status" value="1"/>
</dbReference>
<evidence type="ECO:0000256" key="8">
    <source>
        <dbReference type="ARBA" id="ARBA00051542"/>
    </source>
</evidence>
<keyword evidence="5 9" id="KW-0067">ATP-binding</keyword>
<organism evidence="12 13">
    <name type="scientific">Anaplasma marginale (strain Florida)</name>
    <dbReference type="NCBI Taxonomy" id="320483"/>
    <lineage>
        <taxon>Bacteria</taxon>
        <taxon>Pseudomonadati</taxon>
        <taxon>Pseudomonadota</taxon>
        <taxon>Alphaproteobacteria</taxon>
        <taxon>Rickettsiales</taxon>
        <taxon>Anaplasmataceae</taxon>
        <taxon>Anaplasma</taxon>
    </lineage>
</organism>
<dbReference type="Pfam" id="PF20258">
    <property type="entry name" value="tRNA_Me_trans_C"/>
    <property type="match status" value="1"/>
</dbReference>
<dbReference type="STRING" id="320483.AMF_250"/>
<dbReference type="GO" id="GO:0002143">
    <property type="term" value="P:tRNA wobble position uridine thiolation"/>
    <property type="evidence" value="ECO:0007669"/>
    <property type="project" value="TreeGrafter"/>
</dbReference>
<comment type="caution">
    <text evidence="9">Lacks conserved residue(s) required for the propagation of feature annotation.</text>
</comment>
<keyword evidence="7" id="KW-1015">Disulfide bond</keyword>
<feature type="domain" description="tRNA-specific 2-thiouridylase MnmA-like central" evidence="11">
    <location>
        <begin position="242"/>
        <end position="295"/>
    </location>
</feature>
<feature type="active site" description="Nucleophile" evidence="9">
    <location>
        <position position="127"/>
    </location>
</feature>
<evidence type="ECO:0000313" key="12">
    <source>
        <dbReference type="EMBL" id="ACM49124.1"/>
    </source>
</evidence>
<dbReference type="Pfam" id="PF03054">
    <property type="entry name" value="tRNA_Me_trans"/>
    <property type="match status" value="1"/>
</dbReference>
<dbReference type="EMBL" id="CP001079">
    <property type="protein sequence ID" value="ACM49124.1"/>
    <property type="molecule type" value="Genomic_DNA"/>
</dbReference>
<dbReference type="EC" id="2.8.1.13" evidence="9"/>
<evidence type="ECO:0000256" key="3">
    <source>
        <dbReference type="ARBA" id="ARBA00022694"/>
    </source>
</evidence>
<dbReference type="GO" id="GO:0008168">
    <property type="term" value="F:methyltransferase activity"/>
    <property type="evidence" value="ECO:0007669"/>
    <property type="project" value="UniProtKB-KW"/>
</dbReference>
<dbReference type="Proteomes" id="UP000007307">
    <property type="component" value="Chromosome"/>
</dbReference>
<dbReference type="GO" id="GO:0005737">
    <property type="term" value="C:cytoplasm"/>
    <property type="evidence" value="ECO:0007669"/>
    <property type="project" value="UniProtKB-SubCell"/>
</dbReference>
<evidence type="ECO:0000256" key="5">
    <source>
        <dbReference type="ARBA" id="ARBA00022840"/>
    </source>
</evidence>
<dbReference type="PANTHER" id="PTHR11933">
    <property type="entry name" value="TRNA 5-METHYLAMINOMETHYL-2-THIOURIDYLATE -METHYLTRANSFERASE"/>
    <property type="match status" value="1"/>
</dbReference>
<keyword evidence="6 9" id="KW-0694">RNA-binding</keyword>
<feature type="region of interest" description="Interaction with tRNA" evidence="9">
    <location>
        <begin position="173"/>
        <end position="175"/>
    </location>
</feature>
<keyword evidence="9" id="KW-0963">Cytoplasm</keyword>
<dbReference type="GO" id="GO:0000049">
    <property type="term" value="F:tRNA binding"/>
    <property type="evidence" value="ECO:0007669"/>
    <property type="project" value="UniProtKB-KW"/>
</dbReference>
<dbReference type="KEGG" id="amf:AMF_250"/>
<feature type="domain" description="tRNA-specific 2-thiouridylase MnmA-like C-terminal" evidence="10">
    <location>
        <begin position="303"/>
        <end position="378"/>
    </location>
</feature>
<comment type="function">
    <text evidence="9">Catalyzes the 2-thiolation of uridine at the wobble position (U34) of tRNA, leading to the formation of s(2)U34.</text>
</comment>
<dbReference type="HAMAP" id="MF_00144">
    <property type="entry name" value="tRNA_thiouridyl_MnmA"/>
    <property type="match status" value="1"/>
</dbReference>
<proteinExistence type="inferred from homology"/>
<dbReference type="GO" id="GO:0032259">
    <property type="term" value="P:methylation"/>
    <property type="evidence" value="ECO:0007669"/>
    <property type="project" value="UniProtKB-KW"/>
</dbReference>
<gene>
    <name evidence="12" type="primary">trmU</name>
    <name evidence="9" type="synonym">mnmA</name>
    <name evidence="12" type="ordered locus">AMF_250</name>
</gene>
<evidence type="ECO:0000313" key="13">
    <source>
        <dbReference type="Proteomes" id="UP000007307"/>
    </source>
</evidence>
<feature type="site" description="Interaction with tRNA" evidence="9">
    <location>
        <position position="152"/>
    </location>
</feature>
<feature type="site" description="Interaction with tRNA" evidence="9">
    <location>
        <position position="362"/>
    </location>
</feature>
<dbReference type="InterPro" id="IPR004506">
    <property type="entry name" value="MnmA-like"/>
</dbReference>
<dbReference type="NCBIfam" id="TIGR00420">
    <property type="entry name" value="trmU"/>
    <property type="match status" value="1"/>
</dbReference>
<dbReference type="eggNOG" id="COG0482">
    <property type="taxonomic scope" value="Bacteria"/>
</dbReference>
<dbReference type="FunFam" id="2.30.30.280:FF:000001">
    <property type="entry name" value="tRNA-specific 2-thiouridylase MnmA"/>
    <property type="match status" value="1"/>
</dbReference>
<keyword evidence="3 9" id="KW-0819">tRNA processing</keyword>
<dbReference type="Gene3D" id="2.40.30.10">
    <property type="entry name" value="Translation factors"/>
    <property type="match status" value="1"/>
</dbReference>
<evidence type="ECO:0000256" key="1">
    <source>
        <dbReference type="ARBA" id="ARBA00022555"/>
    </source>
</evidence>
<keyword evidence="13" id="KW-1185">Reference proteome</keyword>
<keyword evidence="4 9" id="KW-0547">Nucleotide-binding</keyword>
<keyword evidence="1 9" id="KW-0820">tRNA-binding</keyword>
<dbReference type="AlphaFoldDB" id="B9KI12"/>
<dbReference type="SMR" id="B9KI12"/>
<feature type="active site" description="Cysteine persulfide intermediate" evidence="9">
    <location>
        <position position="223"/>
    </location>
</feature>
<dbReference type="RefSeq" id="WP_011114221.1">
    <property type="nucleotide sequence ID" value="NC_012026.1"/>
</dbReference>
<evidence type="ECO:0000259" key="11">
    <source>
        <dbReference type="Pfam" id="PF20259"/>
    </source>
</evidence>
<dbReference type="InterPro" id="IPR046885">
    <property type="entry name" value="MnmA-like_C"/>
</dbReference>
<dbReference type="Gene3D" id="3.40.50.620">
    <property type="entry name" value="HUPs"/>
    <property type="match status" value="1"/>
</dbReference>
<evidence type="ECO:0000256" key="7">
    <source>
        <dbReference type="ARBA" id="ARBA00023157"/>
    </source>
</evidence>
<comment type="catalytic activity">
    <reaction evidence="8 9">
        <text>S-sulfanyl-L-cysteinyl-[protein] + uridine(34) in tRNA + AH2 + ATP = 2-thiouridine(34) in tRNA + L-cysteinyl-[protein] + A + AMP + diphosphate + H(+)</text>
        <dbReference type="Rhea" id="RHEA:47032"/>
        <dbReference type="Rhea" id="RHEA-COMP:10131"/>
        <dbReference type="Rhea" id="RHEA-COMP:11726"/>
        <dbReference type="Rhea" id="RHEA-COMP:11727"/>
        <dbReference type="Rhea" id="RHEA-COMP:11728"/>
        <dbReference type="ChEBI" id="CHEBI:13193"/>
        <dbReference type="ChEBI" id="CHEBI:15378"/>
        <dbReference type="ChEBI" id="CHEBI:17499"/>
        <dbReference type="ChEBI" id="CHEBI:29950"/>
        <dbReference type="ChEBI" id="CHEBI:30616"/>
        <dbReference type="ChEBI" id="CHEBI:33019"/>
        <dbReference type="ChEBI" id="CHEBI:61963"/>
        <dbReference type="ChEBI" id="CHEBI:65315"/>
        <dbReference type="ChEBI" id="CHEBI:87170"/>
        <dbReference type="ChEBI" id="CHEBI:456215"/>
        <dbReference type="EC" id="2.8.1.13"/>
    </reaction>
</comment>
<dbReference type="InterPro" id="IPR014729">
    <property type="entry name" value="Rossmann-like_a/b/a_fold"/>
</dbReference>